<keyword evidence="1" id="KW-0732">Signal</keyword>
<keyword evidence="3" id="KW-1185">Reference proteome</keyword>
<accession>A0A150X3N1</accession>
<dbReference type="RefSeq" id="WP_068221521.1">
    <property type="nucleotide sequence ID" value="NZ_CP139724.1"/>
</dbReference>
<reference evidence="2 3" key="1">
    <citation type="submission" date="2016-01" db="EMBL/GenBank/DDBJ databases">
        <title>Genome sequencing of Roseivirga spongicola UST030701-084.</title>
        <authorList>
            <person name="Selvaratnam C."/>
            <person name="Thevarajoo S."/>
            <person name="Goh K.M."/>
            <person name="Ee R."/>
            <person name="Chan K.-G."/>
            <person name="Chong C.S."/>
        </authorList>
    </citation>
    <scope>NUCLEOTIDE SEQUENCE [LARGE SCALE GENOMIC DNA]</scope>
    <source>
        <strain evidence="2 3">UST030701-084</strain>
    </source>
</reference>
<comment type="caution">
    <text evidence="2">The sequence shown here is derived from an EMBL/GenBank/DDBJ whole genome shotgun (WGS) entry which is preliminary data.</text>
</comment>
<proteinExistence type="predicted"/>
<feature type="signal peptide" evidence="1">
    <location>
        <begin position="1"/>
        <end position="17"/>
    </location>
</feature>
<dbReference type="OrthoDB" id="880022at2"/>
<dbReference type="EMBL" id="LRPC01000028">
    <property type="protein sequence ID" value="KYG73326.1"/>
    <property type="molecule type" value="Genomic_DNA"/>
</dbReference>
<feature type="chain" id="PRO_5007574136" evidence="1">
    <location>
        <begin position="18"/>
        <end position="227"/>
    </location>
</feature>
<dbReference type="STRING" id="333140.AWW68_11495"/>
<dbReference type="AlphaFoldDB" id="A0A150X3N1"/>
<sequence length="227" mass="26228">MKTYLFIFLFISSNLLAQQTKEWVNLLENPEFPMSEELKPENKLSEYSHFSLEQALAPKSDILGYIGSDYRRIKVDIKSVSKSDKIANPYFIEGNTTVSNNTCDFEGTIIIEQFREFMHMDYGVDSMYADAGYKAQGIAIGKYLFAENPKQKHVGTFQGIITLWWYVDKDGSLHYSDLGKHYSDRFKNNQYVGTWTEYGKTESKTCNWGEYRIPFSGDLDWGAAHFL</sequence>
<evidence type="ECO:0000313" key="3">
    <source>
        <dbReference type="Proteomes" id="UP000075606"/>
    </source>
</evidence>
<organism evidence="2 3">
    <name type="scientific">Roseivirga spongicola</name>
    <dbReference type="NCBI Taxonomy" id="333140"/>
    <lineage>
        <taxon>Bacteria</taxon>
        <taxon>Pseudomonadati</taxon>
        <taxon>Bacteroidota</taxon>
        <taxon>Cytophagia</taxon>
        <taxon>Cytophagales</taxon>
        <taxon>Roseivirgaceae</taxon>
        <taxon>Roseivirga</taxon>
    </lineage>
</organism>
<dbReference type="Proteomes" id="UP000075606">
    <property type="component" value="Unassembled WGS sequence"/>
</dbReference>
<name>A0A150X3N1_9BACT</name>
<evidence type="ECO:0000256" key="1">
    <source>
        <dbReference type="SAM" id="SignalP"/>
    </source>
</evidence>
<gene>
    <name evidence="2" type="ORF">AWW68_11495</name>
</gene>
<protein>
    <submittedName>
        <fullName evidence="2">Uncharacterized protein</fullName>
    </submittedName>
</protein>
<evidence type="ECO:0000313" key="2">
    <source>
        <dbReference type="EMBL" id="KYG73326.1"/>
    </source>
</evidence>